<keyword evidence="1" id="KW-1133">Transmembrane helix</keyword>
<evidence type="ECO:0000256" key="1">
    <source>
        <dbReference type="SAM" id="Phobius"/>
    </source>
</evidence>
<feature type="transmembrane region" description="Helical" evidence="1">
    <location>
        <begin position="52"/>
        <end position="72"/>
    </location>
</feature>
<organism evidence="2 3">
    <name type="scientific">Bowmanella yangjiangensis</name>
    <dbReference type="NCBI Taxonomy" id="2811230"/>
    <lineage>
        <taxon>Bacteria</taxon>
        <taxon>Pseudomonadati</taxon>
        <taxon>Pseudomonadota</taxon>
        <taxon>Gammaproteobacteria</taxon>
        <taxon>Alteromonadales</taxon>
        <taxon>Alteromonadaceae</taxon>
        <taxon>Bowmanella</taxon>
    </lineage>
</organism>
<dbReference type="Proteomes" id="UP000663992">
    <property type="component" value="Unassembled WGS sequence"/>
</dbReference>
<evidence type="ECO:0000313" key="3">
    <source>
        <dbReference type="Proteomes" id="UP000663992"/>
    </source>
</evidence>
<dbReference type="EMBL" id="JAFKCS010000010">
    <property type="protein sequence ID" value="MBN7820535.1"/>
    <property type="molecule type" value="Genomic_DNA"/>
</dbReference>
<sequence>MKEERSIFRLKLFWFAVAVPAVVSLVSFWCIFKHTDLIPDPSSAGWNNFIEIFKFPIGALAAAIPLTALVAANHRSKQTAESLRRNSINQSFSNYFKHREEFFKLLEQLSNEHGIEFYESSRFYKNLFPTNSVHYVDPVSRIILEPNNSLLNFQAKKLNEIMELTEKYDVNEKTVQDFYTELFLISTALNFTVKEGINISFLGHERFKNMKEFNVAYTIDSPLKHCYILSSVIISLADFCHVNLEQFVGMYMSPEFKEKAYEVLNPSII</sequence>
<gene>
    <name evidence="2" type="ORF">J0A65_11705</name>
</gene>
<keyword evidence="1" id="KW-0812">Transmembrane</keyword>
<comment type="caution">
    <text evidence="2">The sequence shown here is derived from an EMBL/GenBank/DDBJ whole genome shotgun (WGS) entry which is preliminary data.</text>
</comment>
<name>A0ABS3CTZ7_9ALTE</name>
<protein>
    <recommendedName>
        <fullName evidence="4">Phage abortive infection protein</fullName>
    </recommendedName>
</protein>
<accession>A0ABS3CTZ7</accession>
<evidence type="ECO:0000313" key="2">
    <source>
        <dbReference type="EMBL" id="MBN7820535.1"/>
    </source>
</evidence>
<keyword evidence="1" id="KW-0472">Membrane</keyword>
<keyword evidence="3" id="KW-1185">Reference proteome</keyword>
<dbReference type="RefSeq" id="WP_206594374.1">
    <property type="nucleotide sequence ID" value="NZ_JAFKCS010000010.1"/>
</dbReference>
<feature type="transmembrane region" description="Helical" evidence="1">
    <location>
        <begin position="12"/>
        <end position="32"/>
    </location>
</feature>
<proteinExistence type="predicted"/>
<evidence type="ECO:0008006" key="4">
    <source>
        <dbReference type="Google" id="ProtNLM"/>
    </source>
</evidence>
<reference evidence="2 3" key="1">
    <citation type="submission" date="2021-03" db="EMBL/GenBank/DDBJ databases">
        <title>novel species isolated from a fishpond in China.</title>
        <authorList>
            <person name="Lu H."/>
            <person name="Cai Z."/>
        </authorList>
    </citation>
    <scope>NUCLEOTIDE SEQUENCE [LARGE SCALE GENOMIC DNA]</scope>
    <source>
        <strain evidence="2 3">Y57</strain>
    </source>
</reference>